<evidence type="ECO:0000313" key="3">
    <source>
        <dbReference type="Proteomes" id="UP000037425"/>
    </source>
</evidence>
<sequence length="88" mass="9772">MGLISDRQERVRQGDPQYGLPLDGPHGLHHRRARRDEQAVTIENLLGQKSLACKAAIETDLELQVLKAVGMFPLIIGMIDLNGANNTW</sequence>
<feature type="region of interest" description="Disordered" evidence="1">
    <location>
        <begin position="1"/>
        <end position="29"/>
    </location>
</feature>
<proteinExistence type="predicted"/>
<accession>A0A0L8BLU5</accession>
<dbReference type="PATRIC" id="fig|106592.7.peg.2384"/>
<feature type="compositionally biased region" description="Basic and acidic residues" evidence="1">
    <location>
        <begin position="1"/>
        <end position="13"/>
    </location>
</feature>
<dbReference type="RefSeq" id="WP_053251055.1">
    <property type="nucleotide sequence ID" value="NZ_LGAP01000018.1"/>
</dbReference>
<name>A0A0L8BLU5_ENSAD</name>
<protein>
    <submittedName>
        <fullName evidence="2">Uncharacterized protein</fullName>
    </submittedName>
</protein>
<gene>
    <name evidence="2" type="ORF">AC244_22580</name>
</gene>
<evidence type="ECO:0000313" key="2">
    <source>
        <dbReference type="EMBL" id="KOF15558.1"/>
    </source>
</evidence>
<evidence type="ECO:0000256" key="1">
    <source>
        <dbReference type="SAM" id="MobiDB-lite"/>
    </source>
</evidence>
<dbReference type="Proteomes" id="UP000037425">
    <property type="component" value="Unassembled WGS sequence"/>
</dbReference>
<comment type="caution">
    <text evidence="2">The sequence shown here is derived from an EMBL/GenBank/DDBJ whole genome shotgun (WGS) entry which is preliminary data.</text>
</comment>
<dbReference type="EMBL" id="LGAP01000018">
    <property type="protein sequence ID" value="KOF15558.1"/>
    <property type="molecule type" value="Genomic_DNA"/>
</dbReference>
<reference evidence="3" key="1">
    <citation type="submission" date="2015-07" db="EMBL/GenBank/DDBJ databases">
        <title>Whole genome sequence of an Ensifer adhaerens strain isolated from a cave pool in the Wind Cave National Park.</title>
        <authorList>
            <person name="Eng W.W.H."/>
            <person name="Gan H.M."/>
            <person name="Barton H.A."/>
            <person name="Savka M.A."/>
        </authorList>
    </citation>
    <scope>NUCLEOTIDE SEQUENCE [LARGE SCALE GENOMIC DNA]</scope>
    <source>
        <strain evidence="3">SD006</strain>
    </source>
</reference>
<dbReference type="AlphaFoldDB" id="A0A0L8BLU5"/>
<organism evidence="2 3">
    <name type="scientific">Ensifer adhaerens</name>
    <name type="common">Sinorhizobium morelense</name>
    <dbReference type="NCBI Taxonomy" id="106592"/>
    <lineage>
        <taxon>Bacteria</taxon>
        <taxon>Pseudomonadati</taxon>
        <taxon>Pseudomonadota</taxon>
        <taxon>Alphaproteobacteria</taxon>
        <taxon>Hyphomicrobiales</taxon>
        <taxon>Rhizobiaceae</taxon>
        <taxon>Sinorhizobium/Ensifer group</taxon>
        <taxon>Ensifer</taxon>
    </lineage>
</organism>